<name>A0ABU1JS46_9PROT</name>
<evidence type="ECO:0000313" key="1">
    <source>
        <dbReference type="EMBL" id="MDR6291427.1"/>
    </source>
</evidence>
<comment type="caution">
    <text evidence="1">The sequence shown here is derived from an EMBL/GenBank/DDBJ whole genome shotgun (WGS) entry which is preliminary data.</text>
</comment>
<protein>
    <submittedName>
        <fullName evidence="1">Uncharacterized protein</fullName>
    </submittedName>
</protein>
<dbReference type="RefSeq" id="WP_309796631.1">
    <property type="nucleotide sequence ID" value="NZ_JAVDPW010000007.1"/>
</dbReference>
<proteinExistence type="predicted"/>
<reference evidence="1 2" key="1">
    <citation type="submission" date="2023-07" db="EMBL/GenBank/DDBJ databases">
        <title>Sorghum-associated microbial communities from plants grown in Nebraska, USA.</title>
        <authorList>
            <person name="Schachtman D."/>
        </authorList>
    </citation>
    <scope>NUCLEOTIDE SEQUENCE [LARGE SCALE GENOMIC DNA]</scope>
    <source>
        <strain evidence="1 2">584</strain>
    </source>
</reference>
<accession>A0ABU1JS46</accession>
<dbReference type="Proteomes" id="UP001262410">
    <property type="component" value="Unassembled WGS sequence"/>
</dbReference>
<gene>
    <name evidence="1" type="ORF">E9232_003961</name>
</gene>
<evidence type="ECO:0000313" key="2">
    <source>
        <dbReference type="Proteomes" id="UP001262410"/>
    </source>
</evidence>
<sequence length="87" mass="9855">MSDQAENARAILFARILAHELVKAGLDQQRLSENIDPHYIAELERIVAQLDDEMSAARNVWHRHSGIPQMITAARERIANDEVEPTP</sequence>
<keyword evidence="2" id="KW-1185">Reference proteome</keyword>
<dbReference type="EMBL" id="JAVDPW010000007">
    <property type="protein sequence ID" value="MDR6291427.1"/>
    <property type="molecule type" value="Genomic_DNA"/>
</dbReference>
<organism evidence="1 2">
    <name type="scientific">Inquilinus ginsengisoli</name>
    <dbReference type="NCBI Taxonomy" id="363840"/>
    <lineage>
        <taxon>Bacteria</taxon>
        <taxon>Pseudomonadati</taxon>
        <taxon>Pseudomonadota</taxon>
        <taxon>Alphaproteobacteria</taxon>
        <taxon>Rhodospirillales</taxon>
        <taxon>Rhodospirillaceae</taxon>
        <taxon>Inquilinus</taxon>
    </lineage>
</organism>